<dbReference type="InterPro" id="IPR002035">
    <property type="entry name" value="VWF_A"/>
</dbReference>
<feature type="domain" description="VWFA" evidence="1">
    <location>
        <begin position="523"/>
        <end position="704"/>
    </location>
</feature>
<dbReference type="EMBL" id="PQCO01000280">
    <property type="protein sequence ID" value="PUD98933.1"/>
    <property type="molecule type" value="Genomic_DNA"/>
</dbReference>
<sequence length="706" mass="79899">MAARHALSAPRIEALLDELLEVEFTFRQTADAAARLATLDADTQHFMIDWIKRVASTNLELGYQVACRAVAALDAMPRQMIEEWALRAMDVYDRKGLRPALLVIEGLDAFASEQRARARGAVLERCEGVLQGVLHGLSGRALKVEAAARIYTDSEKIFLPQLLAQLPSEAENFSLYKVSAVFQWARTRFGGFSALRRAGVLEGEATPGLLALFHRLEGLRLEGILSRELPGLYRELTLLGRNPAVAVEPPSQWAPWRSRLMEAGVSADDVLALARRQLGRLHGWRAPLYYGEPDREALRACMEARIEREKGRFRVALAEIQSELRGDHPRGAPLRFGQRPVGERGDPQEAQIEILLDDQPLALPPEVQRTLGSIIQDLDALPQEYLSAAGAGEYDAEREGEERCAGESVWSGTYHEEGASLYPEWDYRRKHYRKEWCAMREIDVEPVHDGFAEQTLVKYGGLVKHLRKSFEALRDEERLLRRQPHGDGVDIDALVEALAEMRLGREMSDRLFTRMHRSERNIAAAFMVDMSGSTKGWINDAEREALVLLCEALESLGDRYAIYGFSSNTRKRCELFRIKRFDEPYGAGVRARISGIRPRDYTRMGFAIRHLTRLLNETDARTRILITLSDGKPDDYDNYRGVYGIEDTRRALIEARRARVHPYCITIDELARDYLPHLYGPAAYTVLNEVSALPLKVSDIYRRLTS</sequence>
<dbReference type="PROSITE" id="PS50234">
    <property type="entry name" value="VWFA"/>
    <property type="match status" value="1"/>
</dbReference>
<reference evidence="2 3" key="1">
    <citation type="submission" date="2018-01" db="EMBL/GenBank/DDBJ databases">
        <title>Novel co-symbiosis in the lucinid bivalve Phacoides pectinatus.</title>
        <authorList>
            <person name="Lim S.J."/>
            <person name="Davis B.G."/>
            <person name="Gill D.E."/>
            <person name="Engel A.S."/>
            <person name="Anderson L.C."/>
            <person name="Campbell B.J."/>
        </authorList>
    </citation>
    <scope>NUCLEOTIDE SEQUENCE [LARGE SCALE GENOMIC DNA]</scope>
    <source>
        <strain evidence="2">N3_P5</strain>
    </source>
</reference>
<dbReference type="PANTHER" id="PTHR41248">
    <property type="entry name" value="NORD PROTEIN"/>
    <property type="match status" value="1"/>
</dbReference>
<dbReference type="CDD" id="cd01454">
    <property type="entry name" value="vWA_norD_type"/>
    <property type="match status" value="1"/>
</dbReference>
<dbReference type="Gene3D" id="3.40.50.410">
    <property type="entry name" value="von Willebrand factor, type A domain"/>
    <property type="match status" value="1"/>
</dbReference>
<name>A0A6N4DIY9_9GAMM</name>
<gene>
    <name evidence="2" type="ORF">C3L24_11825</name>
</gene>
<dbReference type="InterPro" id="IPR051928">
    <property type="entry name" value="NorD/CobT"/>
</dbReference>
<evidence type="ECO:0000313" key="3">
    <source>
        <dbReference type="Proteomes" id="UP000250928"/>
    </source>
</evidence>
<dbReference type="InterPro" id="IPR036465">
    <property type="entry name" value="vWFA_dom_sf"/>
</dbReference>
<organism evidence="2 3">
    <name type="scientific">Candidatus Sedimenticola endophacoides</name>
    <dbReference type="NCBI Taxonomy" id="2548426"/>
    <lineage>
        <taxon>Bacteria</taxon>
        <taxon>Pseudomonadati</taxon>
        <taxon>Pseudomonadota</taxon>
        <taxon>Gammaproteobacteria</taxon>
        <taxon>Chromatiales</taxon>
        <taxon>Sedimenticolaceae</taxon>
        <taxon>Sedimenticola</taxon>
    </lineage>
</organism>
<dbReference type="Proteomes" id="UP000250928">
    <property type="component" value="Unassembled WGS sequence"/>
</dbReference>
<protein>
    <submittedName>
        <fullName evidence="2">Nitric oxide reductase activation protein</fullName>
    </submittedName>
</protein>
<dbReference type="PANTHER" id="PTHR41248:SF1">
    <property type="entry name" value="NORD PROTEIN"/>
    <property type="match status" value="1"/>
</dbReference>
<dbReference type="SMART" id="SM00327">
    <property type="entry name" value="VWA"/>
    <property type="match status" value="1"/>
</dbReference>
<proteinExistence type="predicted"/>
<comment type="caution">
    <text evidence="2">The sequence shown here is derived from an EMBL/GenBank/DDBJ whole genome shotgun (WGS) entry which is preliminary data.</text>
</comment>
<evidence type="ECO:0000313" key="2">
    <source>
        <dbReference type="EMBL" id="PUD98933.1"/>
    </source>
</evidence>
<accession>A0A6N4DIY9</accession>
<evidence type="ECO:0000259" key="1">
    <source>
        <dbReference type="PROSITE" id="PS50234"/>
    </source>
</evidence>
<dbReference type="AlphaFoldDB" id="A0A6N4DIY9"/>
<dbReference type="SUPFAM" id="SSF53300">
    <property type="entry name" value="vWA-like"/>
    <property type="match status" value="1"/>
</dbReference>